<proteinExistence type="predicted"/>
<dbReference type="SUPFAM" id="SSF52047">
    <property type="entry name" value="RNI-like"/>
    <property type="match status" value="1"/>
</dbReference>
<keyword evidence="10" id="KW-1185">Reference proteome</keyword>
<dbReference type="InterPro" id="IPR041118">
    <property type="entry name" value="Rx_N"/>
</dbReference>
<dbReference type="CDD" id="cd14798">
    <property type="entry name" value="RX-CC_like"/>
    <property type="match status" value="1"/>
</dbReference>
<feature type="region of interest" description="Disordered" evidence="6">
    <location>
        <begin position="160"/>
        <end position="184"/>
    </location>
</feature>
<evidence type="ECO:0000259" key="8">
    <source>
        <dbReference type="Pfam" id="PF25019"/>
    </source>
</evidence>
<evidence type="ECO:0000256" key="3">
    <source>
        <dbReference type="ARBA" id="ARBA00022741"/>
    </source>
</evidence>
<sequence>MALIGDAALSKLLDLLLGKSMDAAVKFVADHKQVHDQLKEWKSILPDIKAVLNHAEEKQIKDEGVKNWLEDLQDLAYDADDILDEFAYEELRLKLHKTQAQASTSKVRKLLPTCCTGSDFTPSSFLFKNSMIPKMKEITARLNGLATRKSSLGLSETLSQAASSERKKPARLQPTSVVDGAVDEGDGHRIGELKNLLNLRETLRSPQGRRKKEEAHKERVLDSLRPGEMLEQLVIKNFGGAKLPTWMSDSTLRNLSSLELRNCKNCKSLPPIGRLVSLKCLFIGGLDEVHKIGVDFFGENQSIAFASLETLSFESLPNWEEWDACEGNGVSRFPNLRELTIRRCPELLGRLPTHLQSLQRLDIYECTRLVVSISSYPSLLELSVQGCEELVDECSSSPVDEVTSLQSAIVSSISKSSIAVERRTLRFANSIYFKTRDFNLLLEVVHAFTFLTKMELVKCEGLVCFTESNFPSALKEVRLWECDNLEYVFDESMNSSTCLLEHLFIDHCNSLKWLSSRGDVCNRLQYLQIWGCPKLRSLFLNSKLPIMLKDLCISYCPVLECIAQDFHETTHLQMIEIWDAQNIKSLPQGLDKLGHLQTISLYMCSNLVACFEEIGLPTINLRKFSIQGCENFGALPRCINNFTSLQELKVSNCGADISFPEDGFPTNVATLEISGAPKIIVEAGNIKSLPQGLDKLSHLQEIHLHRCSNLVVCSEEIELTTTKLRVFFISDCKNIGALPKRINNFTSLRTLVVQRCSADIYPFQKRVSLPTSHGFKSQAHLSLQRLHISGAIILKLRLHSSSPLEALVNLGLLMGFLRMDYRERRSSNLVVAVAAWSARKRSHSKLWCIYLIFSTLHFQIFTFFV</sequence>
<evidence type="ECO:0000256" key="1">
    <source>
        <dbReference type="ARBA" id="ARBA00022614"/>
    </source>
</evidence>
<evidence type="ECO:0000256" key="6">
    <source>
        <dbReference type="SAM" id="MobiDB-lite"/>
    </source>
</evidence>
<name>A0ABR2D1W2_9ROSI</name>
<keyword evidence="3" id="KW-0547">Nucleotide-binding</keyword>
<dbReference type="Gene3D" id="1.20.5.4130">
    <property type="match status" value="1"/>
</dbReference>
<dbReference type="SUPFAM" id="SSF52058">
    <property type="entry name" value="L domain-like"/>
    <property type="match status" value="1"/>
</dbReference>
<comment type="caution">
    <text evidence="9">The sequence shown here is derived from an EMBL/GenBank/DDBJ whole genome shotgun (WGS) entry which is preliminary data.</text>
</comment>
<dbReference type="InterPro" id="IPR038005">
    <property type="entry name" value="RX-like_CC"/>
</dbReference>
<evidence type="ECO:0000256" key="5">
    <source>
        <dbReference type="ARBA" id="ARBA00022840"/>
    </source>
</evidence>
<evidence type="ECO:0008006" key="11">
    <source>
        <dbReference type="Google" id="ProtNLM"/>
    </source>
</evidence>
<gene>
    <name evidence="9" type="ORF">V6N12_054938</name>
</gene>
<dbReference type="Proteomes" id="UP001472677">
    <property type="component" value="Unassembled WGS sequence"/>
</dbReference>
<dbReference type="PANTHER" id="PTHR36766:SF40">
    <property type="entry name" value="DISEASE RESISTANCE PROTEIN RGA3"/>
    <property type="match status" value="1"/>
</dbReference>
<evidence type="ECO:0000256" key="4">
    <source>
        <dbReference type="ARBA" id="ARBA00022821"/>
    </source>
</evidence>
<evidence type="ECO:0000313" key="9">
    <source>
        <dbReference type="EMBL" id="KAK8527736.1"/>
    </source>
</evidence>
<accession>A0ABR2D1W2</accession>
<keyword evidence="2" id="KW-0677">Repeat</keyword>
<dbReference type="Pfam" id="PF25019">
    <property type="entry name" value="LRR_R13L1-DRL21"/>
    <property type="match status" value="1"/>
</dbReference>
<keyword evidence="1" id="KW-0433">Leucine-rich repeat</keyword>
<evidence type="ECO:0000313" key="10">
    <source>
        <dbReference type="Proteomes" id="UP001472677"/>
    </source>
</evidence>
<keyword evidence="5" id="KW-0067">ATP-binding</keyword>
<feature type="domain" description="Disease resistance N-terminal" evidence="7">
    <location>
        <begin position="14"/>
        <end position="99"/>
    </location>
</feature>
<reference evidence="9 10" key="1">
    <citation type="journal article" date="2024" name="G3 (Bethesda)">
        <title>Genome assembly of Hibiscus sabdariffa L. provides insights into metabolisms of medicinal natural products.</title>
        <authorList>
            <person name="Kim T."/>
        </authorList>
    </citation>
    <scope>NUCLEOTIDE SEQUENCE [LARGE SCALE GENOMIC DNA]</scope>
    <source>
        <strain evidence="9">TK-2024</strain>
        <tissue evidence="9">Old leaves</tissue>
    </source>
</reference>
<dbReference type="PANTHER" id="PTHR36766">
    <property type="entry name" value="PLANT BROAD-SPECTRUM MILDEW RESISTANCE PROTEIN RPW8"/>
    <property type="match status" value="1"/>
</dbReference>
<feature type="domain" description="R13L1/DRL21-like LRR repeat region" evidence="8">
    <location>
        <begin position="207"/>
        <end position="284"/>
    </location>
</feature>
<evidence type="ECO:0000256" key="2">
    <source>
        <dbReference type="ARBA" id="ARBA00022737"/>
    </source>
</evidence>
<keyword evidence="4" id="KW-0611">Plant defense</keyword>
<dbReference type="InterPro" id="IPR032675">
    <property type="entry name" value="LRR_dom_sf"/>
</dbReference>
<dbReference type="EMBL" id="JBBPBM010000038">
    <property type="protein sequence ID" value="KAK8527736.1"/>
    <property type="molecule type" value="Genomic_DNA"/>
</dbReference>
<dbReference type="Gene3D" id="3.80.10.10">
    <property type="entry name" value="Ribonuclease Inhibitor"/>
    <property type="match status" value="3"/>
</dbReference>
<evidence type="ECO:0000259" key="7">
    <source>
        <dbReference type="Pfam" id="PF18052"/>
    </source>
</evidence>
<dbReference type="InterPro" id="IPR056789">
    <property type="entry name" value="LRR_R13L1-DRL21"/>
</dbReference>
<dbReference type="Pfam" id="PF18052">
    <property type="entry name" value="Rx_N"/>
    <property type="match status" value="1"/>
</dbReference>
<protein>
    <recommendedName>
        <fullName evidence="11">Rx N-terminal domain-containing protein</fullName>
    </recommendedName>
</protein>
<organism evidence="9 10">
    <name type="scientific">Hibiscus sabdariffa</name>
    <name type="common">roselle</name>
    <dbReference type="NCBI Taxonomy" id="183260"/>
    <lineage>
        <taxon>Eukaryota</taxon>
        <taxon>Viridiplantae</taxon>
        <taxon>Streptophyta</taxon>
        <taxon>Embryophyta</taxon>
        <taxon>Tracheophyta</taxon>
        <taxon>Spermatophyta</taxon>
        <taxon>Magnoliopsida</taxon>
        <taxon>eudicotyledons</taxon>
        <taxon>Gunneridae</taxon>
        <taxon>Pentapetalae</taxon>
        <taxon>rosids</taxon>
        <taxon>malvids</taxon>
        <taxon>Malvales</taxon>
        <taxon>Malvaceae</taxon>
        <taxon>Malvoideae</taxon>
        <taxon>Hibiscus</taxon>
    </lineage>
</organism>